<dbReference type="InterPro" id="IPR004474">
    <property type="entry name" value="LytR_CpsA_psr"/>
</dbReference>
<feature type="region of interest" description="Disordered" evidence="2">
    <location>
        <begin position="1"/>
        <end position="333"/>
    </location>
</feature>
<feature type="transmembrane region" description="Helical" evidence="3">
    <location>
        <begin position="356"/>
        <end position="377"/>
    </location>
</feature>
<keyword evidence="3" id="KW-0812">Transmembrane</keyword>
<dbReference type="Gene3D" id="3.40.630.190">
    <property type="entry name" value="LCP protein"/>
    <property type="match status" value="1"/>
</dbReference>
<evidence type="ECO:0000313" key="5">
    <source>
        <dbReference type="EMBL" id="VYT12894.1"/>
    </source>
</evidence>
<dbReference type="GeneID" id="23114509"/>
<dbReference type="PANTHER" id="PTHR33392:SF6">
    <property type="entry name" value="POLYISOPRENYL-TEICHOIC ACID--PEPTIDOGLYCAN TEICHOIC ACID TRANSFERASE TAGU"/>
    <property type="match status" value="1"/>
</dbReference>
<keyword evidence="3" id="KW-0472">Membrane</keyword>
<dbReference type="Pfam" id="PF03816">
    <property type="entry name" value="LytR_cpsA_psr"/>
    <property type="match status" value="1"/>
</dbReference>
<dbReference type="AlphaFoldDB" id="A0A6N2U336"/>
<gene>
    <name evidence="5" type="primary">lytR_4</name>
    <name evidence="5" type="ORF">CBLFYP116_01972</name>
</gene>
<comment type="similarity">
    <text evidence="1">Belongs to the LytR/CpsA/Psr (LCP) family.</text>
</comment>
<feature type="compositionally biased region" description="Low complexity" evidence="2">
    <location>
        <begin position="71"/>
        <end position="97"/>
    </location>
</feature>
<protein>
    <submittedName>
        <fullName evidence="5">Transcriptional regulator LytR</fullName>
    </submittedName>
</protein>
<sequence length="885" mass="91967">MNREFDNGFDEEEERLRSRSRKRDLGAGAGADSDTMPRGRTGGSGQEIRGAGQAGRAGSGGGSRQGTPVPAGRASGRTASDGRGSGSAAGPRTGSGPRPRYAGAGDAERTAGISGKNGMGSTYGGERMTERPAGGEGKAGQRPRFAGEKPAGRPGYAAGGSGERPGYTGTGGKGGARPGYTGTGSGSGERPVYTGTGSKSGERPVYTGTGGKTGERPGYTGTGSKSGERPGYAGAGGKTGERPGYTGAGSKSGERPRFTGDRPDGRPGVSGSRPGERPRYTGEGKGARTAAGNLGAGETGGRTYSRSYAGAEDLGAGKGRDSSFGRNGGGAGGRRAAREAAAADPAAAEIKRRRKLIIVFIILEILFLLGTGLYRYAQNKMSLIQPSQFKPAQVTNPNIPQKKVEEMEGYWTIALFGVDSRNNSVGKGNNADVIIICNIDQGTGEIKLVSVFRDTYLSVSDNGLYNKINQAYFLGGPEQAVEALNRNLDLQIDDFATFNWKAVVDAVNILGGVDVELSKAEFYYINAYITETVEATGVGSYQLKQAGLNHLDGVQAVAYARLRKMDTDFARTERQREIIDLCFQKLKKSDFAVVNNVMEAVFPQILSSVTIDDIIPAARNLTKYTIADTMGFPAARSDANMGKKGACVIPQTLESNVTLLHQFLFGDENYQPSDMVKKISAKISADTGMYNEAKPIDHVGTDGGYIPKPTQATKATEETKENESESSTSETDESIIDGETDLEIETDEFGNELDPPEDDDIFGRPGESSGSGTVHPGRPGESSSGSIFPGAETSEGDQTTGPGAITYPGQDPTRGTSAAYPGASKGTTAAYPGSQGTSPVYPGSTKGSTAAYPGSTKGSTAAYPGASSEEYVPEGPGSVIIGPGN</sequence>
<dbReference type="NCBIfam" id="TIGR00350">
    <property type="entry name" value="lytR_cpsA_psr"/>
    <property type="match status" value="1"/>
</dbReference>
<feature type="compositionally biased region" description="Basic and acidic residues" evidence="2">
    <location>
        <begin position="274"/>
        <end position="286"/>
    </location>
</feature>
<keyword evidence="3" id="KW-1133">Transmembrane helix</keyword>
<evidence type="ECO:0000256" key="3">
    <source>
        <dbReference type="SAM" id="Phobius"/>
    </source>
</evidence>
<evidence type="ECO:0000256" key="2">
    <source>
        <dbReference type="SAM" id="MobiDB-lite"/>
    </source>
</evidence>
<reference evidence="5" key="1">
    <citation type="submission" date="2019-11" db="EMBL/GenBank/DDBJ databases">
        <authorList>
            <person name="Feng L."/>
        </authorList>
    </citation>
    <scope>NUCLEOTIDE SEQUENCE</scope>
    <source>
        <strain evidence="5">CbolteaeLFYP116</strain>
    </source>
</reference>
<name>A0A6N2U336_9FIRM</name>
<evidence type="ECO:0000256" key="1">
    <source>
        <dbReference type="ARBA" id="ARBA00006068"/>
    </source>
</evidence>
<dbReference type="PANTHER" id="PTHR33392">
    <property type="entry name" value="POLYISOPRENYL-TEICHOIC ACID--PEPTIDOGLYCAN TEICHOIC ACID TRANSFERASE TAGU"/>
    <property type="match status" value="1"/>
</dbReference>
<evidence type="ECO:0000259" key="4">
    <source>
        <dbReference type="Pfam" id="PF03816"/>
    </source>
</evidence>
<dbReference type="RefSeq" id="WP_002576441.1">
    <property type="nucleotide sequence ID" value="NZ_BAABZS010000002.1"/>
</dbReference>
<feature type="compositionally biased region" description="Gly residues" evidence="2">
    <location>
        <begin position="157"/>
        <end position="187"/>
    </location>
</feature>
<dbReference type="EMBL" id="CACRTF010000011">
    <property type="protein sequence ID" value="VYT12894.1"/>
    <property type="molecule type" value="Genomic_DNA"/>
</dbReference>
<accession>A0A6N2U336</accession>
<proteinExistence type="inferred from homology"/>
<feature type="domain" description="Cell envelope-related transcriptional attenuator" evidence="4">
    <location>
        <begin position="430"/>
        <end position="587"/>
    </location>
</feature>
<feature type="compositionally biased region" description="Acidic residues" evidence="2">
    <location>
        <begin position="730"/>
        <end position="760"/>
    </location>
</feature>
<feature type="compositionally biased region" description="Basic and acidic residues" evidence="2">
    <location>
        <begin position="252"/>
        <end position="265"/>
    </location>
</feature>
<feature type="region of interest" description="Disordered" evidence="2">
    <location>
        <begin position="694"/>
        <end position="885"/>
    </location>
</feature>
<organism evidence="5">
    <name type="scientific">Enterocloster bolteae</name>
    <dbReference type="NCBI Taxonomy" id="208479"/>
    <lineage>
        <taxon>Bacteria</taxon>
        <taxon>Bacillati</taxon>
        <taxon>Bacillota</taxon>
        <taxon>Clostridia</taxon>
        <taxon>Lachnospirales</taxon>
        <taxon>Lachnospiraceae</taxon>
        <taxon>Enterocloster</taxon>
    </lineage>
</organism>
<dbReference type="InterPro" id="IPR050922">
    <property type="entry name" value="LytR/CpsA/Psr_CW_biosynth"/>
</dbReference>
<feature type="compositionally biased region" description="Gly residues" evidence="2">
    <location>
        <begin position="52"/>
        <end position="64"/>
    </location>
</feature>